<name>A0ACB8ZPI2_CICIN</name>
<protein>
    <submittedName>
        <fullName evidence="1">Uncharacterized protein</fullName>
    </submittedName>
</protein>
<dbReference type="EMBL" id="CM042016">
    <property type="protein sequence ID" value="KAI3699884.1"/>
    <property type="molecule type" value="Genomic_DNA"/>
</dbReference>
<accession>A0ACB8ZPI2</accession>
<sequence>MRSTDFTPHVITVNSGEGRFDILSLSGPFVPNENLEAKKWSRGMSISLAGPNGRVLGGGLAGMLAAAGPVQVRNYDFAPKMEMTLNYWVKEVKSLFVGWNGIS</sequence>
<organism evidence="1 2">
    <name type="scientific">Cichorium intybus</name>
    <name type="common">Chicory</name>
    <dbReference type="NCBI Taxonomy" id="13427"/>
    <lineage>
        <taxon>Eukaryota</taxon>
        <taxon>Viridiplantae</taxon>
        <taxon>Streptophyta</taxon>
        <taxon>Embryophyta</taxon>
        <taxon>Tracheophyta</taxon>
        <taxon>Spermatophyta</taxon>
        <taxon>Magnoliopsida</taxon>
        <taxon>eudicotyledons</taxon>
        <taxon>Gunneridae</taxon>
        <taxon>Pentapetalae</taxon>
        <taxon>asterids</taxon>
        <taxon>campanulids</taxon>
        <taxon>Asterales</taxon>
        <taxon>Asteraceae</taxon>
        <taxon>Cichorioideae</taxon>
        <taxon>Cichorieae</taxon>
        <taxon>Cichoriinae</taxon>
        <taxon>Cichorium</taxon>
    </lineage>
</organism>
<comment type="caution">
    <text evidence="1">The sequence shown here is derived from an EMBL/GenBank/DDBJ whole genome shotgun (WGS) entry which is preliminary data.</text>
</comment>
<reference evidence="1 2" key="2">
    <citation type="journal article" date="2022" name="Mol. Ecol. Resour.">
        <title>The genomes of chicory, endive, great burdock and yacon provide insights into Asteraceae paleo-polyploidization history and plant inulin production.</title>
        <authorList>
            <person name="Fan W."/>
            <person name="Wang S."/>
            <person name="Wang H."/>
            <person name="Wang A."/>
            <person name="Jiang F."/>
            <person name="Liu H."/>
            <person name="Zhao H."/>
            <person name="Xu D."/>
            <person name="Zhang Y."/>
        </authorList>
    </citation>
    <scope>NUCLEOTIDE SEQUENCE [LARGE SCALE GENOMIC DNA]</scope>
    <source>
        <strain evidence="2">cv. Punajuju</strain>
        <tissue evidence="1">Leaves</tissue>
    </source>
</reference>
<keyword evidence="2" id="KW-1185">Reference proteome</keyword>
<evidence type="ECO:0000313" key="1">
    <source>
        <dbReference type="EMBL" id="KAI3699884.1"/>
    </source>
</evidence>
<dbReference type="Proteomes" id="UP001055811">
    <property type="component" value="Linkage Group LG08"/>
</dbReference>
<gene>
    <name evidence="1" type="ORF">L2E82_44491</name>
</gene>
<evidence type="ECO:0000313" key="2">
    <source>
        <dbReference type="Proteomes" id="UP001055811"/>
    </source>
</evidence>
<proteinExistence type="predicted"/>
<reference evidence="2" key="1">
    <citation type="journal article" date="2022" name="Mol. Ecol. Resour.">
        <title>The genomes of chicory, endive, great burdock and yacon provide insights into Asteraceae palaeo-polyploidization history and plant inulin production.</title>
        <authorList>
            <person name="Fan W."/>
            <person name="Wang S."/>
            <person name="Wang H."/>
            <person name="Wang A."/>
            <person name="Jiang F."/>
            <person name="Liu H."/>
            <person name="Zhao H."/>
            <person name="Xu D."/>
            <person name="Zhang Y."/>
        </authorList>
    </citation>
    <scope>NUCLEOTIDE SEQUENCE [LARGE SCALE GENOMIC DNA]</scope>
    <source>
        <strain evidence="2">cv. Punajuju</strain>
    </source>
</reference>